<feature type="transmembrane region" description="Helical" evidence="1">
    <location>
        <begin position="90"/>
        <end position="108"/>
    </location>
</feature>
<dbReference type="InterPro" id="IPR043739">
    <property type="entry name" value="DUF5684"/>
</dbReference>
<organism evidence="2 3">
    <name type="scientific">Parafannyhessea umbonata</name>
    <dbReference type="NCBI Taxonomy" id="604330"/>
    <lineage>
        <taxon>Bacteria</taxon>
        <taxon>Bacillati</taxon>
        <taxon>Actinomycetota</taxon>
        <taxon>Coriobacteriia</taxon>
        <taxon>Coriobacteriales</taxon>
        <taxon>Atopobiaceae</taxon>
        <taxon>Parafannyhessea</taxon>
    </lineage>
</organism>
<dbReference type="Pfam" id="PF18936">
    <property type="entry name" value="DUF5684"/>
    <property type="match status" value="1"/>
</dbReference>
<sequence>MGLMLESVRLPAGARSSRHAPKGGVALAGLVALFTLYATTIGLLGLVVWVLLVIARWKMFQKAGEAGWKSIIPVYSTYVSFKICWGTAPFWALVAMAAFAGAFTGTIAPVDYPMLGVLVALLYCAIAVVGLVMLYKTSLAFGHGIGMALALLFFPNVATLVLGFGSSRYVGPQA</sequence>
<evidence type="ECO:0000256" key="1">
    <source>
        <dbReference type="SAM" id="Phobius"/>
    </source>
</evidence>
<proteinExistence type="predicted"/>
<keyword evidence="1" id="KW-0812">Transmembrane</keyword>
<dbReference type="AlphaFoldDB" id="A0A7X9T8I0"/>
<keyword evidence="1" id="KW-1133">Transmembrane helix</keyword>
<name>A0A7X9T8I0_9ACTN</name>
<evidence type="ECO:0000313" key="3">
    <source>
        <dbReference type="Proteomes" id="UP000565613"/>
    </source>
</evidence>
<reference evidence="2 3" key="1">
    <citation type="submission" date="2020-04" db="EMBL/GenBank/DDBJ databases">
        <authorList>
            <person name="Hitch T.C.A."/>
            <person name="Wylensek D."/>
            <person name="Clavel T."/>
        </authorList>
    </citation>
    <scope>NUCLEOTIDE SEQUENCE [LARGE SCALE GENOMIC DNA]</scope>
    <source>
        <strain evidence="2 3">105184</strain>
    </source>
</reference>
<dbReference type="EMBL" id="JABAGR010000001">
    <property type="protein sequence ID" value="NMF24834.1"/>
    <property type="molecule type" value="Genomic_DNA"/>
</dbReference>
<keyword evidence="1" id="KW-0472">Membrane</keyword>
<feature type="transmembrane region" description="Helical" evidence="1">
    <location>
        <begin position="147"/>
        <end position="165"/>
    </location>
</feature>
<comment type="caution">
    <text evidence="2">The sequence shown here is derived from an EMBL/GenBank/DDBJ whole genome shotgun (WGS) entry which is preliminary data.</text>
</comment>
<protein>
    <submittedName>
        <fullName evidence="2">Uncharacterized protein</fullName>
    </submittedName>
</protein>
<feature type="transmembrane region" description="Helical" evidence="1">
    <location>
        <begin position="114"/>
        <end position="135"/>
    </location>
</feature>
<gene>
    <name evidence="2" type="ORF">HF885_00045</name>
</gene>
<evidence type="ECO:0000313" key="2">
    <source>
        <dbReference type="EMBL" id="NMF24834.1"/>
    </source>
</evidence>
<dbReference type="Proteomes" id="UP000565613">
    <property type="component" value="Unassembled WGS sequence"/>
</dbReference>
<feature type="transmembrane region" description="Helical" evidence="1">
    <location>
        <begin position="25"/>
        <end position="52"/>
    </location>
</feature>
<accession>A0A7X9T8I0</accession>